<evidence type="ECO:0000313" key="2">
    <source>
        <dbReference type="Proteomes" id="UP001153678"/>
    </source>
</evidence>
<evidence type="ECO:0000313" key="1">
    <source>
        <dbReference type="EMBL" id="CAI2166370.1"/>
    </source>
</evidence>
<accession>A0A9W4WJI5</accession>
<name>A0A9W4WJI5_9GLOM</name>
<comment type="caution">
    <text evidence="1">The sequence shown here is derived from an EMBL/GenBank/DDBJ whole genome shotgun (WGS) entry which is preliminary data.</text>
</comment>
<dbReference type="AlphaFoldDB" id="A0A9W4WJI5"/>
<dbReference type="OrthoDB" id="102511at2759"/>
<proteinExistence type="predicted"/>
<dbReference type="Proteomes" id="UP001153678">
    <property type="component" value="Unassembled WGS sequence"/>
</dbReference>
<gene>
    <name evidence="1" type="ORF">FWILDA_LOCUS2539</name>
</gene>
<keyword evidence="2" id="KW-1185">Reference proteome</keyword>
<dbReference type="EMBL" id="CAMKVN010000298">
    <property type="protein sequence ID" value="CAI2166370.1"/>
    <property type="molecule type" value="Genomic_DNA"/>
</dbReference>
<sequence>MSIANSFLKSLCEESHHLSRVNSQIDLLRFWKYFMEITSYILSNGSWIIKKKNGYILADTQEVLLPVLSISLNYQIGEPLSNFQDDELKLLDYDIFSYKFHEGSKLPDFENPLSKLQDYDEELKLLITL</sequence>
<organism evidence="1 2">
    <name type="scientific">Funneliformis geosporum</name>
    <dbReference type="NCBI Taxonomy" id="1117311"/>
    <lineage>
        <taxon>Eukaryota</taxon>
        <taxon>Fungi</taxon>
        <taxon>Fungi incertae sedis</taxon>
        <taxon>Mucoromycota</taxon>
        <taxon>Glomeromycotina</taxon>
        <taxon>Glomeromycetes</taxon>
        <taxon>Glomerales</taxon>
        <taxon>Glomeraceae</taxon>
        <taxon>Funneliformis</taxon>
    </lineage>
</organism>
<reference evidence="1" key="1">
    <citation type="submission" date="2022-08" db="EMBL/GenBank/DDBJ databases">
        <authorList>
            <person name="Kallberg Y."/>
            <person name="Tangrot J."/>
            <person name="Rosling A."/>
        </authorList>
    </citation>
    <scope>NUCLEOTIDE SEQUENCE</scope>
    <source>
        <strain evidence="1">Wild A</strain>
    </source>
</reference>
<protein>
    <submittedName>
        <fullName evidence="1">16327_t:CDS:1</fullName>
    </submittedName>
</protein>